<dbReference type="OrthoDB" id="1341964at2"/>
<reference evidence="1 2" key="1">
    <citation type="submission" date="2018-04" db="EMBL/GenBank/DDBJ databases">
        <title>Pedobacter chongqingensis sp. nov., isolated from a rottenly hemp rope.</title>
        <authorList>
            <person name="Cai Y."/>
        </authorList>
    </citation>
    <scope>NUCLEOTIDE SEQUENCE [LARGE SCALE GENOMIC DNA]</scope>
    <source>
        <strain evidence="1 2">FJ4-8</strain>
    </source>
</reference>
<dbReference type="AlphaFoldDB" id="A0A2U2PBI4"/>
<organism evidence="1 2">
    <name type="scientific">Pararcticibacter amylolyticus</name>
    <dbReference type="NCBI Taxonomy" id="2173175"/>
    <lineage>
        <taxon>Bacteria</taxon>
        <taxon>Pseudomonadati</taxon>
        <taxon>Bacteroidota</taxon>
        <taxon>Sphingobacteriia</taxon>
        <taxon>Sphingobacteriales</taxon>
        <taxon>Sphingobacteriaceae</taxon>
        <taxon>Pararcticibacter</taxon>
    </lineage>
</organism>
<keyword evidence="2" id="KW-1185">Reference proteome</keyword>
<dbReference type="Proteomes" id="UP000245647">
    <property type="component" value="Unassembled WGS sequence"/>
</dbReference>
<proteinExistence type="predicted"/>
<comment type="caution">
    <text evidence="1">The sequence shown here is derived from an EMBL/GenBank/DDBJ whole genome shotgun (WGS) entry which is preliminary data.</text>
</comment>
<sequence length="179" mass="20255">MKKWILSALVIFLIQSCTQKKLDKEQALQVLKESKIYPRTLDVEIITTDPNQAARLINTDLEKAEFITIKEAVSLGDMGQQQIILNDKAAPYLIPVTAEEKSRGVQRVKVAEEDISSITDIRLSDNKKEATVEYTTVFKNITPFSSACMDDLKKEKKHEAGFVLESGKWKLHQAPQKVH</sequence>
<gene>
    <name evidence="1" type="ORF">DDR33_21875</name>
</gene>
<dbReference type="PROSITE" id="PS51257">
    <property type="entry name" value="PROKAR_LIPOPROTEIN"/>
    <property type="match status" value="1"/>
</dbReference>
<evidence type="ECO:0008006" key="3">
    <source>
        <dbReference type="Google" id="ProtNLM"/>
    </source>
</evidence>
<evidence type="ECO:0000313" key="1">
    <source>
        <dbReference type="EMBL" id="PWG78479.1"/>
    </source>
</evidence>
<accession>A0A2U2PBI4</accession>
<dbReference type="EMBL" id="QEAS01000024">
    <property type="protein sequence ID" value="PWG78479.1"/>
    <property type="molecule type" value="Genomic_DNA"/>
</dbReference>
<name>A0A2U2PBI4_9SPHI</name>
<evidence type="ECO:0000313" key="2">
    <source>
        <dbReference type="Proteomes" id="UP000245647"/>
    </source>
</evidence>
<protein>
    <recommendedName>
        <fullName evidence="3">Lipoprotein</fullName>
    </recommendedName>
</protein>
<dbReference type="RefSeq" id="WP_109417936.1">
    <property type="nucleotide sequence ID" value="NZ_QEAS01000024.1"/>
</dbReference>